<reference evidence="1" key="2">
    <citation type="submission" date="2020-11" db="EMBL/GenBank/DDBJ databases">
        <authorList>
            <person name="McCartney M.A."/>
            <person name="Auch B."/>
            <person name="Kono T."/>
            <person name="Mallez S."/>
            <person name="Becker A."/>
            <person name="Gohl D.M."/>
            <person name="Silverstein K.A.T."/>
            <person name="Koren S."/>
            <person name="Bechman K.B."/>
            <person name="Herman A."/>
            <person name="Abrahante J.E."/>
            <person name="Garbe J."/>
        </authorList>
    </citation>
    <scope>NUCLEOTIDE SEQUENCE</scope>
    <source>
        <strain evidence="1">Duluth1</strain>
        <tissue evidence="1">Whole animal</tissue>
    </source>
</reference>
<dbReference type="Proteomes" id="UP000828390">
    <property type="component" value="Unassembled WGS sequence"/>
</dbReference>
<protein>
    <submittedName>
        <fullName evidence="1">Uncharacterized protein</fullName>
    </submittedName>
</protein>
<reference evidence="1" key="1">
    <citation type="journal article" date="2019" name="bioRxiv">
        <title>The Genome of the Zebra Mussel, Dreissena polymorpha: A Resource for Invasive Species Research.</title>
        <authorList>
            <person name="McCartney M.A."/>
            <person name="Auch B."/>
            <person name="Kono T."/>
            <person name="Mallez S."/>
            <person name="Zhang Y."/>
            <person name="Obille A."/>
            <person name="Becker A."/>
            <person name="Abrahante J.E."/>
            <person name="Garbe J."/>
            <person name="Badalamenti J.P."/>
            <person name="Herman A."/>
            <person name="Mangelson H."/>
            <person name="Liachko I."/>
            <person name="Sullivan S."/>
            <person name="Sone E.D."/>
            <person name="Koren S."/>
            <person name="Silverstein K.A.T."/>
            <person name="Beckman K.B."/>
            <person name="Gohl D.M."/>
        </authorList>
    </citation>
    <scope>NUCLEOTIDE SEQUENCE</scope>
    <source>
        <strain evidence="1">Duluth1</strain>
        <tissue evidence="1">Whole animal</tissue>
    </source>
</reference>
<evidence type="ECO:0000313" key="1">
    <source>
        <dbReference type="EMBL" id="KAH3860012.1"/>
    </source>
</evidence>
<organism evidence="1 2">
    <name type="scientific">Dreissena polymorpha</name>
    <name type="common">Zebra mussel</name>
    <name type="synonym">Mytilus polymorpha</name>
    <dbReference type="NCBI Taxonomy" id="45954"/>
    <lineage>
        <taxon>Eukaryota</taxon>
        <taxon>Metazoa</taxon>
        <taxon>Spiralia</taxon>
        <taxon>Lophotrochozoa</taxon>
        <taxon>Mollusca</taxon>
        <taxon>Bivalvia</taxon>
        <taxon>Autobranchia</taxon>
        <taxon>Heteroconchia</taxon>
        <taxon>Euheterodonta</taxon>
        <taxon>Imparidentia</taxon>
        <taxon>Neoheterodontei</taxon>
        <taxon>Myida</taxon>
        <taxon>Dreissenoidea</taxon>
        <taxon>Dreissenidae</taxon>
        <taxon>Dreissena</taxon>
    </lineage>
</organism>
<gene>
    <name evidence="1" type="ORF">DPMN_022904</name>
</gene>
<keyword evidence="2" id="KW-1185">Reference proteome</keyword>
<evidence type="ECO:0000313" key="2">
    <source>
        <dbReference type="Proteomes" id="UP000828390"/>
    </source>
</evidence>
<proteinExistence type="predicted"/>
<name>A0A9D4RAW3_DREPO</name>
<dbReference type="EMBL" id="JAIWYP010000002">
    <property type="protein sequence ID" value="KAH3860012.1"/>
    <property type="molecule type" value="Genomic_DNA"/>
</dbReference>
<comment type="caution">
    <text evidence="1">The sequence shown here is derived from an EMBL/GenBank/DDBJ whole genome shotgun (WGS) entry which is preliminary data.</text>
</comment>
<sequence length="169" mass="18795">MYTDNQLYRTLNNVRTFATDDPLYSKVGKDAISAPSNTANRQYSVDHDDILFAMNTNDDTLHYRLRIGYNNDKLNSDAAKSDPVYSVCKKGAVQKSYVGSSDTSIGIDDSLSSVDGRERNIDMHGYEWNNTLPQTPMCSTTNIPTDSEVIENNKHAVDGVDDSTTEQNP</sequence>
<accession>A0A9D4RAW3</accession>
<dbReference type="AlphaFoldDB" id="A0A9D4RAW3"/>